<evidence type="ECO:0000259" key="3">
    <source>
        <dbReference type="PROSITE" id="PS50011"/>
    </source>
</evidence>
<dbReference type="SUPFAM" id="SSF56112">
    <property type="entry name" value="Protein kinase-like (PK-like)"/>
    <property type="match status" value="1"/>
</dbReference>
<keyword evidence="5" id="KW-1185">Reference proteome</keyword>
<dbReference type="PANTHER" id="PTHR44329:SF298">
    <property type="entry name" value="MIXED LINEAGE KINASE DOMAIN-LIKE PROTEIN"/>
    <property type="match status" value="1"/>
</dbReference>
<dbReference type="InterPro" id="IPR051681">
    <property type="entry name" value="Ser/Thr_Kinases-Pseudokinases"/>
</dbReference>
<keyword evidence="2" id="KW-0067">ATP-binding</keyword>
<evidence type="ECO:0000256" key="1">
    <source>
        <dbReference type="ARBA" id="ARBA00022741"/>
    </source>
</evidence>
<feature type="non-terminal residue" evidence="4">
    <location>
        <position position="191"/>
    </location>
</feature>
<dbReference type="Pfam" id="PF07714">
    <property type="entry name" value="PK_Tyr_Ser-Thr"/>
    <property type="match status" value="1"/>
</dbReference>
<sequence>QDERLLLIMEYASDGDLRTYLKSKNNTLTIEKKVKLAFDVTKGLYYLHKINIIHRDLHAKNIVIHEGKAKITDFGNSKFVDEQTRLHNGVFGVLPYIAPELLITSSNGSCSKASDIYSLGVLFWEIVSCKIPFEGYSHDKLLIVRIIDGCREECVGNNIPRKYSELYKSCWVGEPEKRPNIGDIREIMDDI</sequence>
<evidence type="ECO:0000313" key="5">
    <source>
        <dbReference type="Proteomes" id="UP000234323"/>
    </source>
</evidence>
<gene>
    <name evidence="4" type="ORF">RhiirA4_284611</name>
</gene>
<dbReference type="AlphaFoldDB" id="A0A2I1GCK5"/>
<proteinExistence type="predicted"/>
<dbReference type="GO" id="GO:0005524">
    <property type="term" value="F:ATP binding"/>
    <property type="evidence" value="ECO:0007669"/>
    <property type="project" value="UniProtKB-KW"/>
</dbReference>
<dbReference type="PROSITE" id="PS50011">
    <property type="entry name" value="PROTEIN_KINASE_DOM"/>
    <property type="match status" value="1"/>
</dbReference>
<name>A0A2I1GCK5_9GLOM</name>
<dbReference type="InterPro" id="IPR001245">
    <property type="entry name" value="Ser-Thr/Tyr_kinase_cat_dom"/>
</dbReference>
<keyword evidence="4" id="KW-0808">Transferase</keyword>
<evidence type="ECO:0000256" key="2">
    <source>
        <dbReference type="ARBA" id="ARBA00022840"/>
    </source>
</evidence>
<dbReference type="PRINTS" id="PR00109">
    <property type="entry name" value="TYRKINASE"/>
</dbReference>
<dbReference type="InterPro" id="IPR011009">
    <property type="entry name" value="Kinase-like_dom_sf"/>
</dbReference>
<organism evidence="4 5">
    <name type="scientific">Rhizophagus irregularis</name>
    <dbReference type="NCBI Taxonomy" id="588596"/>
    <lineage>
        <taxon>Eukaryota</taxon>
        <taxon>Fungi</taxon>
        <taxon>Fungi incertae sedis</taxon>
        <taxon>Mucoromycota</taxon>
        <taxon>Glomeromycotina</taxon>
        <taxon>Glomeromycetes</taxon>
        <taxon>Glomerales</taxon>
        <taxon>Glomeraceae</taxon>
        <taxon>Rhizophagus</taxon>
    </lineage>
</organism>
<dbReference type="Proteomes" id="UP000234323">
    <property type="component" value="Unassembled WGS sequence"/>
</dbReference>
<dbReference type="EMBL" id="LLXI01000317">
    <property type="protein sequence ID" value="PKY44354.1"/>
    <property type="molecule type" value="Genomic_DNA"/>
</dbReference>
<dbReference type="InterPro" id="IPR000719">
    <property type="entry name" value="Prot_kinase_dom"/>
</dbReference>
<reference evidence="4 5" key="1">
    <citation type="submission" date="2015-10" db="EMBL/GenBank/DDBJ databases">
        <title>Genome analyses suggest a sexual origin of heterokaryosis in a supposedly ancient asexual fungus.</title>
        <authorList>
            <person name="Ropars J."/>
            <person name="Sedzielewska K."/>
            <person name="Noel J."/>
            <person name="Charron P."/>
            <person name="Farinelli L."/>
            <person name="Marton T."/>
            <person name="Kruger M."/>
            <person name="Pelin A."/>
            <person name="Brachmann A."/>
            <person name="Corradi N."/>
        </authorList>
    </citation>
    <scope>NUCLEOTIDE SEQUENCE [LARGE SCALE GENOMIC DNA]</scope>
    <source>
        <strain evidence="4 5">A4</strain>
    </source>
</reference>
<dbReference type="Gene3D" id="1.10.510.10">
    <property type="entry name" value="Transferase(Phosphotransferase) domain 1"/>
    <property type="match status" value="1"/>
</dbReference>
<protein>
    <submittedName>
        <fullName evidence="4">Kinase-like protein</fullName>
    </submittedName>
</protein>
<feature type="domain" description="Protein kinase" evidence="3">
    <location>
        <begin position="1"/>
        <end position="191"/>
    </location>
</feature>
<keyword evidence="4" id="KW-0418">Kinase</keyword>
<feature type="non-terminal residue" evidence="4">
    <location>
        <position position="1"/>
    </location>
</feature>
<dbReference type="VEuPathDB" id="FungiDB:FUN_009872"/>
<keyword evidence="1" id="KW-0547">Nucleotide-binding</keyword>
<comment type="caution">
    <text evidence="4">The sequence shown here is derived from an EMBL/GenBank/DDBJ whole genome shotgun (WGS) entry which is preliminary data.</text>
</comment>
<dbReference type="PANTHER" id="PTHR44329">
    <property type="entry name" value="SERINE/THREONINE-PROTEIN KINASE TNNI3K-RELATED"/>
    <property type="match status" value="1"/>
</dbReference>
<dbReference type="GO" id="GO:0004672">
    <property type="term" value="F:protein kinase activity"/>
    <property type="evidence" value="ECO:0007669"/>
    <property type="project" value="InterPro"/>
</dbReference>
<dbReference type="GO" id="GO:0097527">
    <property type="term" value="P:necroptotic signaling pathway"/>
    <property type="evidence" value="ECO:0007669"/>
    <property type="project" value="TreeGrafter"/>
</dbReference>
<accession>A0A2I1GCK5</accession>
<evidence type="ECO:0000313" key="4">
    <source>
        <dbReference type="EMBL" id="PKY44354.1"/>
    </source>
</evidence>